<name>A0A2L0HAW2_RHIFR</name>
<organism evidence="1 2">
    <name type="scientific">Rhizobium fredii</name>
    <name type="common">Sinorhizobium fredii</name>
    <dbReference type="NCBI Taxonomy" id="380"/>
    <lineage>
        <taxon>Bacteria</taxon>
        <taxon>Pseudomonadati</taxon>
        <taxon>Pseudomonadota</taxon>
        <taxon>Alphaproteobacteria</taxon>
        <taxon>Hyphomicrobiales</taxon>
        <taxon>Rhizobiaceae</taxon>
        <taxon>Sinorhizobium/Ensifer group</taxon>
        <taxon>Sinorhizobium</taxon>
    </lineage>
</organism>
<dbReference type="EMBL" id="CP024308">
    <property type="protein sequence ID" value="AUX78638.1"/>
    <property type="molecule type" value="Genomic_DNA"/>
</dbReference>
<accession>A0A2L0HAW2</accession>
<dbReference type="Proteomes" id="UP000239340">
    <property type="component" value="Plasmid pSfreNXT3a"/>
</dbReference>
<gene>
    <name evidence="1" type="ORF">NXT3_PA00351</name>
</gene>
<protein>
    <submittedName>
        <fullName evidence="1">Uncharacterized protein</fullName>
    </submittedName>
</protein>
<dbReference type="AlphaFoldDB" id="A0A2L0HAW2"/>
<evidence type="ECO:0000313" key="2">
    <source>
        <dbReference type="Proteomes" id="UP000239340"/>
    </source>
</evidence>
<proteinExistence type="predicted"/>
<dbReference type="RefSeq" id="WP_104840293.1">
    <property type="nucleotide sequence ID" value="NZ_CP024308.1"/>
</dbReference>
<sequence length="68" mass="7559">MERRDEASRPITTAEVDMLGVVFDELRAEYCIPSEGPEAEDLAARVFSLYQSGVRDLGLLKKLAIRCG</sequence>
<keyword evidence="1" id="KW-0614">Plasmid</keyword>
<evidence type="ECO:0000313" key="1">
    <source>
        <dbReference type="EMBL" id="AUX78638.1"/>
    </source>
</evidence>
<geneLocation type="plasmid" evidence="2">
    <name>psfrenxt3a</name>
</geneLocation>
<reference evidence="1 2" key="1">
    <citation type="submission" date="2017-10" db="EMBL/GenBank/DDBJ databases">
        <title>Analysis of the genome sequences of Rhizobium populations associated to common bean (phaseolus vulgaris).</title>
        <authorList>
            <person name="Bustos P."/>
            <person name="Santamaria R.I."/>
            <person name="Miranda-Sanchez F."/>
            <person name="Perez-Carrascal O."/>
            <person name="Juarez S."/>
            <person name="Lozano L."/>
            <person name="Martinez-Flores I."/>
            <person name="Vinuesa P."/>
            <person name="Martinez-Romero E."/>
            <person name="Cevallos M.A."/>
            <person name="Romero D."/>
            <person name="Davila G."/>
            <person name="Gonzalez V."/>
        </authorList>
    </citation>
    <scope>NUCLEOTIDE SEQUENCE [LARGE SCALE GENOMIC DNA]</scope>
    <source>
        <strain evidence="1 2">NXT3</strain>
        <plasmid evidence="2">Plasmid psfrenxt3a</plasmid>
    </source>
</reference>